<evidence type="ECO:0000256" key="12">
    <source>
        <dbReference type="SAM" id="MobiDB-lite"/>
    </source>
</evidence>
<evidence type="ECO:0000256" key="3">
    <source>
        <dbReference type="ARBA" id="ARBA00022529"/>
    </source>
</evidence>
<dbReference type="PROSITE" id="PS51808">
    <property type="entry name" value="CHCH"/>
    <property type="match status" value="1"/>
</dbReference>
<keyword evidence="7" id="KW-0496">Mitochondrion</keyword>
<dbReference type="GO" id="GO:0016531">
    <property type="term" value="F:copper chaperone activity"/>
    <property type="evidence" value="ECO:0007669"/>
    <property type="project" value="InterPro"/>
</dbReference>
<dbReference type="InterPro" id="IPR023346">
    <property type="entry name" value="Lysozyme-like_dom_sf"/>
</dbReference>
<keyword evidence="6 11" id="KW-0186">Copper</keyword>
<dbReference type="InterPro" id="IPR007745">
    <property type="entry name" value="Cyt_c_oxidase_Cu-chaperone"/>
</dbReference>
<dbReference type="EMBL" id="JANBOH010000311">
    <property type="protein sequence ID" value="KAJ1642977.1"/>
    <property type="molecule type" value="Genomic_DNA"/>
</dbReference>
<comment type="caution">
    <text evidence="13">The sequence shown here is derived from an EMBL/GenBank/DDBJ whole genome shotgun (WGS) entry which is preliminary data.</text>
</comment>
<evidence type="ECO:0008006" key="15">
    <source>
        <dbReference type="Google" id="ProtNLM"/>
    </source>
</evidence>
<dbReference type="Pfam" id="PF05051">
    <property type="entry name" value="COX17"/>
    <property type="match status" value="1"/>
</dbReference>
<evidence type="ECO:0000256" key="5">
    <source>
        <dbReference type="ARBA" id="ARBA00022723"/>
    </source>
</evidence>
<dbReference type="Gene3D" id="1.10.530.40">
    <property type="match status" value="1"/>
</dbReference>
<proteinExistence type="inferred from homology"/>
<evidence type="ECO:0000256" key="6">
    <source>
        <dbReference type="ARBA" id="ARBA00023008"/>
    </source>
</evidence>
<feature type="compositionally biased region" description="Low complexity" evidence="12">
    <location>
        <begin position="257"/>
        <end position="268"/>
    </location>
</feature>
<dbReference type="Pfam" id="PF00959">
    <property type="entry name" value="Phage_lysozyme"/>
    <property type="match status" value="1"/>
</dbReference>
<evidence type="ECO:0000256" key="4">
    <source>
        <dbReference type="ARBA" id="ARBA00022638"/>
    </source>
</evidence>
<dbReference type="GO" id="GO:0031640">
    <property type="term" value="P:killing of cells of another organism"/>
    <property type="evidence" value="ECO:0007669"/>
    <property type="project" value="UniProtKB-KW"/>
</dbReference>
<evidence type="ECO:0000256" key="7">
    <source>
        <dbReference type="ARBA" id="ARBA00023128"/>
    </source>
</evidence>
<evidence type="ECO:0000256" key="9">
    <source>
        <dbReference type="ARBA" id="ARBA00023186"/>
    </source>
</evidence>
<dbReference type="GO" id="GO:0016998">
    <property type="term" value="P:cell wall macromolecule catabolic process"/>
    <property type="evidence" value="ECO:0007669"/>
    <property type="project" value="InterPro"/>
</dbReference>
<organism evidence="13 14">
    <name type="scientific">Coemansia asiatica</name>
    <dbReference type="NCBI Taxonomy" id="1052880"/>
    <lineage>
        <taxon>Eukaryota</taxon>
        <taxon>Fungi</taxon>
        <taxon>Fungi incertae sedis</taxon>
        <taxon>Zoopagomycota</taxon>
        <taxon>Kickxellomycotina</taxon>
        <taxon>Kickxellomycetes</taxon>
        <taxon>Kickxellales</taxon>
        <taxon>Kickxellaceae</taxon>
        <taxon>Coemansia</taxon>
    </lineage>
</organism>
<sequence>MLLNFLVLAQEGPVQHLRCRSLPNSIGLVTKLYSDQDVAQVQCQVPHGSLVDNTTQWLRTTDHCYVSSRYLYVPRTDDVPLCSTIDAQMSCQLPNKAAIEIIKQYQPLINHPRADITGSAVVGYGHRCGSQDCKELPVRLPMGRKTALALLLNDVRSATGCLNQAVLPSVVLSDNQWGALASWVYDVGCDMASRSRLIRRINKGEDLDRVISNELPRWVVRDGVRESALEYRRADELALFLTKSENEKQAHPQMGATQSTPSVQQQQPIRSEPSTSSQTQASGTKDPKNPDNLKPCCVCLETKKARDTCFFEKGDEAEKKCHYLILAHRQCMEDFGFKV</sequence>
<dbReference type="SUPFAM" id="SSF53955">
    <property type="entry name" value="Lysozyme-like"/>
    <property type="match status" value="1"/>
</dbReference>
<dbReference type="GO" id="GO:0005507">
    <property type="term" value="F:copper ion binding"/>
    <property type="evidence" value="ECO:0007669"/>
    <property type="project" value="InterPro"/>
</dbReference>
<dbReference type="InterPro" id="IPR051018">
    <property type="entry name" value="Bacteriophage_GH24"/>
</dbReference>
<dbReference type="PANTHER" id="PTHR38107:SF3">
    <property type="entry name" value="LYSOZYME RRRD-RELATED"/>
    <property type="match status" value="1"/>
</dbReference>
<feature type="binding site" evidence="11">
    <location>
        <position position="297"/>
    </location>
    <ligand>
        <name>Cu cation</name>
        <dbReference type="ChEBI" id="CHEBI:23378"/>
    </ligand>
</feature>
<gene>
    <name evidence="13" type="ORF">LPJ64_005203</name>
</gene>
<keyword evidence="8" id="KW-1015">Disulfide bond</keyword>
<evidence type="ECO:0000256" key="10">
    <source>
        <dbReference type="ARBA" id="ARBA00023200"/>
    </source>
</evidence>
<keyword evidence="9" id="KW-0143">Chaperone</keyword>
<dbReference type="AlphaFoldDB" id="A0A9W7XHM9"/>
<keyword evidence="3" id="KW-0929">Antimicrobial</keyword>
<dbReference type="PANTHER" id="PTHR38107">
    <property type="match status" value="1"/>
</dbReference>
<evidence type="ECO:0000256" key="8">
    <source>
        <dbReference type="ARBA" id="ARBA00023157"/>
    </source>
</evidence>
<dbReference type="InterPro" id="IPR009069">
    <property type="entry name" value="Cys_alpha_HP_mot_SF"/>
</dbReference>
<feature type="compositionally biased region" description="Polar residues" evidence="12">
    <location>
        <begin position="272"/>
        <end position="283"/>
    </location>
</feature>
<evidence type="ECO:0000256" key="1">
    <source>
        <dbReference type="ARBA" id="ARBA00004569"/>
    </source>
</evidence>
<dbReference type="Proteomes" id="UP001145021">
    <property type="component" value="Unassembled WGS sequence"/>
</dbReference>
<dbReference type="SUPFAM" id="SSF47072">
    <property type="entry name" value="Cysteine alpha-hairpin motif"/>
    <property type="match status" value="1"/>
</dbReference>
<feature type="region of interest" description="Disordered" evidence="12">
    <location>
        <begin position="248"/>
        <end position="288"/>
    </location>
</feature>
<evidence type="ECO:0000313" key="13">
    <source>
        <dbReference type="EMBL" id="KAJ1642977.1"/>
    </source>
</evidence>
<dbReference type="CDD" id="cd00737">
    <property type="entry name" value="lyz_endolysin_autolysin"/>
    <property type="match status" value="1"/>
</dbReference>
<feature type="binding site" evidence="11">
    <location>
        <position position="296"/>
    </location>
    <ligand>
        <name>Cu cation</name>
        <dbReference type="ChEBI" id="CHEBI:23378"/>
    </ligand>
</feature>
<keyword evidence="4" id="KW-0081">Bacteriolytic enzyme</keyword>
<dbReference type="InterPro" id="IPR033907">
    <property type="entry name" value="Endolysin_autolysin"/>
</dbReference>
<dbReference type="GO" id="GO:0009253">
    <property type="term" value="P:peptidoglycan catabolic process"/>
    <property type="evidence" value="ECO:0007669"/>
    <property type="project" value="InterPro"/>
</dbReference>
<dbReference type="GO" id="GO:0042742">
    <property type="term" value="P:defense response to bacterium"/>
    <property type="evidence" value="ECO:0007669"/>
    <property type="project" value="UniProtKB-KW"/>
</dbReference>
<dbReference type="InterPro" id="IPR023347">
    <property type="entry name" value="Lysozyme_dom_sf"/>
</dbReference>
<keyword evidence="10" id="KW-1035">Host cytoplasm</keyword>
<accession>A0A9W7XHM9</accession>
<comment type="similarity">
    <text evidence="2">Belongs to the COX17 family.</text>
</comment>
<comment type="subcellular location">
    <subcellularLocation>
        <location evidence="1">Mitochondrion intermembrane space</location>
    </subcellularLocation>
</comment>
<keyword evidence="5 11" id="KW-0479">Metal-binding</keyword>
<reference evidence="13" key="1">
    <citation type="submission" date="2022-07" db="EMBL/GenBank/DDBJ databases">
        <title>Phylogenomic reconstructions and comparative analyses of Kickxellomycotina fungi.</title>
        <authorList>
            <person name="Reynolds N.K."/>
            <person name="Stajich J.E."/>
            <person name="Barry K."/>
            <person name="Grigoriev I.V."/>
            <person name="Crous P."/>
            <person name="Smith M.E."/>
        </authorList>
    </citation>
    <scope>NUCLEOTIDE SEQUENCE</scope>
    <source>
        <strain evidence="13">NBRC 105413</strain>
    </source>
</reference>
<evidence type="ECO:0000256" key="11">
    <source>
        <dbReference type="PIRSR" id="PIRSR607745-1"/>
    </source>
</evidence>
<keyword evidence="14" id="KW-1185">Reference proteome</keyword>
<evidence type="ECO:0000313" key="14">
    <source>
        <dbReference type="Proteomes" id="UP001145021"/>
    </source>
</evidence>
<dbReference type="GO" id="GO:0003796">
    <property type="term" value="F:lysozyme activity"/>
    <property type="evidence" value="ECO:0007669"/>
    <property type="project" value="InterPro"/>
</dbReference>
<protein>
    <recommendedName>
        <fullName evidence="15">Lysozyme</fullName>
    </recommendedName>
</protein>
<name>A0A9W7XHM9_9FUNG</name>
<evidence type="ECO:0000256" key="2">
    <source>
        <dbReference type="ARBA" id="ARBA00009241"/>
    </source>
</evidence>
<dbReference type="Gene3D" id="1.10.287.1130">
    <property type="entry name" value="CytochromE C oxidase copper chaperone"/>
    <property type="match status" value="1"/>
</dbReference>
<dbReference type="GO" id="GO:0005758">
    <property type="term" value="C:mitochondrial intermembrane space"/>
    <property type="evidence" value="ECO:0007669"/>
    <property type="project" value="UniProtKB-SubCell"/>
</dbReference>
<dbReference type="InterPro" id="IPR002196">
    <property type="entry name" value="Glyco_hydro_24"/>
</dbReference>